<feature type="transmembrane region" description="Helical" evidence="4">
    <location>
        <begin position="30"/>
        <end position="48"/>
    </location>
</feature>
<dbReference type="PANTHER" id="PTHR44591">
    <property type="entry name" value="STRESS RESPONSE REGULATOR PROTEIN 1"/>
    <property type="match status" value="1"/>
</dbReference>
<keyword evidence="4" id="KW-1133">Transmembrane helix</keyword>
<dbReference type="CDD" id="cd17574">
    <property type="entry name" value="REC_OmpR"/>
    <property type="match status" value="1"/>
</dbReference>
<dbReference type="Gene3D" id="3.40.50.2300">
    <property type="match status" value="1"/>
</dbReference>
<keyword evidence="4" id="KW-0472">Membrane</keyword>
<evidence type="ECO:0000256" key="2">
    <source>
        <dbReference type="PROSITE-ProRule" id="PRU00169"/>
    </source>
</evidence>
<accession>A0A2T8HU56</accession>
<reference evidence="6 7" key="1">
    <citation type="submission" date="2018-04" db="EMBL/GenBank/DDBJ databases">
        <title>Pararhodobacter oceanense sp. nov., isolated from marine intertidal sediment.</title>
        <authorList>
            <person name="Wang X.-L."/>
            <person name="Du Z.-J."/>
        </authorList>
    </citation>
    <scope>NUCLEOTIDE SEQUENCE [LARGE SCALE GENOMIC DNA]</scope>
    <source>
        <strain evidence="6 7">AM505</strain>
    </source>
</reference>
<comment type="caution">
    <text evidence="6">The sequence shown here is derived from an EMBL/GenBank/DDBJ whole genome shotgun (WGS) entry which is preliminary data.</text>
</comment>
<keyword evidence="4" id="KW-0812">Transmembrane</keyword>
<keyword evidence="1 2" id="KW-0597">Phosphoprotein</keyword>
<evidence type="ECO:0000256" key="1">
    <source>
        <dbReference type="ARBA" id="ARBA00022553"/>
    </source>
</evidence>
<evidence type="ECO:0000256" key="3">
    <source>
        <dbReference type="SAM" id="MobiDB-lite"/>
    </source>
</evidence>
<feature type="region of interest" description="Disordered" evidence="3">
    <location>
        <begin position="208"/>
        <end position="237"/>
    </location>
</feature>
<dbReference type="SMART" id="SM00448">
    <property type="entry name" value="REC"/>
    <property type="match status" value="1"/>
</dbReference>
<evidence type="ECO:0000313" key="6">
    <source>
        <dbReference type="EMBL" id="PVH28916.1"/>
    </source>
</evidence>
<dbReference type="PANTHER" id="PTHR44591:SF3">
    <property type="entry name" value="RESPONSE REGULATORY DOMAIN-CONTAINING PROTEIN"/>
    <property type="match status" value="1"/>
</dbReference>
<dbReference type="AlphaFoldDB" id="A0A2T8HU56"/>
<evidence type="ECO:0000313" key="7">
    <source>
        <dbReference type="Proteomes" id="UP000245911"/>
    </source>
</evidence>
<dbReference type="RefSeq" id="WP_116557910.1">
    <property type="nucleotide sequence ID" value="NZ_QDKM01000003.1"/>
</dbReference>
<feature type="domain" description="Response regulatory" evidence="5">
    <location>
        <begin position="76"/>
        <end position="195"/>
    </location>
</feature>
<dbReference type="GO" id="GO:0000160">
    <property type="term" value="P:phosphorelay signal transduction system"/>
    <property type="evidence" value="ECO:0007669"/>
    <property type="project" value="InterPro"/>
</dbReference>
<organism evidence="6 7">
    <name type="scientific">Pararhodobacter oceanensis</name>
    <dbReference type="NCBI Taxonomy" id="2172121"/>
    <lineage>
        <taxon>Bacteria</taxon>
        <taxon>Pseudomonadati</taxon>
        <taxon>Pseudomonadota</taxon>
        <taxon>Alphaproteobacteria</taxon>
        <taxon>Rhodobacterales</taxon>
        <taxon>Paracoccaceae</taxon>
        <taxon>Pararhodobacter</taxon>
    </lineage>
</organism>
<dbReference type="PROSITE" id="PS50110">
    <property type="entry name" value="RESPONSE_REGULATORY"/>
    <property type="match status" value="1"/>
</dbReference>
<dbReference type="Proteomes" id="UP000245911">
    <property type="component" value="Unassembled WGS sequence"/>
</dbReference>
<keyword evidence="7" id="KW-1185">Reference proteome</keyword>
<dbReference type="Pfam" id="PF00072">
    <property type="entry name" value="Response_reg"/>
    <property type="match status" value="1"/>
</dbReference>
<gene>
    <name evidence="6" type="ORF">DDE20_07700</name>
</gene>
<proteinExistence type="predicted"/>
<dbReference type="InterPro" id="IPR001789">
    <property type="entry name" value="Sig_transdc_resp-reg_receiver"/>
</dbReference>
<dbReference type="EMBL" id="QDKM01000003">
    <property type="protein sequence ID" value="PVH28916.1"/>
    <property type="molecule type" value="Genomic_DNA"/>
</dbReference>
<evidence type="ECO:0000259" key="5">
    <source>
        <dbReference type="PROSITE" id="PS50110"/>
    </source>
</evidence>
<dbReference type="InterPro" id="IPR050595">
    <property type="entry name" value="Bact_response_regulator"/>
</dbReference>
<dbReference type="OrthoDB" id="7326651at2"/>
<dbReference type="SUPFAM" id="SSF52172">
    <property type="entry name" value="CheY-like"/>
    <property type="match status" value="1"/>
</dbReference>
<evidence type="ECO:0000256" key="4">
    <source>
        <dbReference type="SAM" id="Phobius"/>
    </source>
</evidence>
<dbReference type="InterPro" id="IPR011006">
    <property type="entry name" value="CheY-like_superfamily"/>
</dbReference>
<name>A0A2T8HU56_9RHOB</name>
<protein>
    <recommendedName>
        <fullName evidence="5">Response regulatory domain-containing protein</fullName>
    </recommendedName>
</protein>
<sequence>MIAAYLLAAAAAGLLAAAVAMLAGAGLPLALASYVAAGLLAMAGIAAFRPTRSRRSAHGNPPRPTTAKPLEAAEMRILAVDDDPFILELIPQIAAQAGYTNTAAADSGEAALAMLEDPATHFDCLLVDITMPGMDGVELCRRLRRMARYQHTPVIMLTARRDAHHMGNAYRAGASDYATKPFEIDDLRQRLQAAQEMVRRQRMELPRLTAPHAETPRPIAPLSHSPHQHAATGQSAPPPASLLLRDIHGLVSESALLNYLTALPREALPEVQILAIEFDQSRNLFEGMPAETLTAMLEDLAALAIGYFGADRSVMAYTETASLVIATTLVKPFSVAMIEADFCRWLACNAPSQLRSGDPLVTLSVAGPIDLHGTKTARAAATVELITALAQTRALEKQDGRAARNRQVAAR</sequence>
<feature type="modified residue" description="4-aspartylphosphate" evidence="2">
    <location>
        <position position="128"/>
    </location>
</feature>